<feature type="domain" description="Starch synthase catalytic" evidence="13">
    <location>
        <begin position="6"/>
        <end position="241"/>
    </location>
</feature>
<evidence type="ECO:0000313" key="15">
    <source>
        <dbReference type="Proteomes" id="UP000005744"/>
    </source>
</evidence>
<feature type="domain" description="Glycosyl transferase family 1" evidence="12">
    <location>
        <begin position="297"/>
        <end position="446"/>
    </location>
</feature>
<dbReference type="Pfam" id="PF08323">
    <property type="entry name" value="Glyco_transf_5"/>
    <property type="match status" value="1"/>
</dbReference>
<dbReference type="eggNOG" id="COG0297">
    <property type="taxonomic scope" value="Bacteria"/>
</dbReference>
<evidence type="ECO:0000256" key="5">
    <source>
        <dbReference type="ARBA" id="ARBA00012588"/>
    </source>
</evidence>
<feature type="binding site" evidence="11">
    <location>
        <position position="19"/>
    </location>
    <ligand>
        <name>ADP-alpha-D-glucose</name>
        <dbReference type="ChEBI" id="CHEBI:57498"/>
    </ligand>
</feature>
<dbReference type="STRING" id="395493.BegalDRAFT_0773"/>
<dbReference type="CDD" id="cd03791">
    <property type="entry name" value="GT5_Glycogen_synthase_DULL1-like"/>
    <property type="match status" value="1"/>
</dbReference>
<dbReference type="Gene3D" id="3.40.50.2000">
    <property type="entry name" value="Glycogen Phosphorylase B"/>
    <property type="match status" value="2"/>
</dbReference>
<keyword evidence="7 11" id="KW-0328">Glycosyltransferase</keyword>
<comment type="function">
    <text evidence="2 11">Synthesizes alpha-1,4-glucan chains using ADP-glucose.</text>
</comment>
<dbReference type="GO" id="GO:0004373">
    <property type="term" value="F:alpha-1,4-glucan glucosyltransferase (UDP-glucose donor) activity"/>
    <property type="evidence" value="ECO:0007669"/>
    <property type="project" value="InterPro"/>
</dbReference>
<reference evidence="14 15" key="1">
    <citation type="submission" date="2011-11" db="EMBL/GenBank/DDBJ databases">
        <title>Improved High-Quality Draft sequence of Beggiatoa alba B18lD.</title>
        <authorList>
            <consortium name="US DOE Joint Genome Institute"/>
            <person name="Lucas S."/>
            <person name="Han J."/>
            <person name="Lapidus A."/>
            <person name="Cheng J.-F."/>
            <person name="Goodwin L."/>
            <person name="Pitluck S."/>
            <person name="Peters L."/>
            <person name="Mikhailova N."/>
            <person name="Held B."/>
            <person name="Detter J.C."/>
            <person name="Han C."/>
            <person name="Tapia R."/>
            <person name="Land M."/>
            <person name="Hauser L."/>
            <person name="Kyrpides N."/>
            <person name="Ivanova N."/>
            <person name="Pagani I."/>
            <person name="Samuel K."/>
            <person name="Teske A."/>
            <person name="Mueller J."/>
            <person name="Woyke T."/>
        </authorList>
    </citation>
    <scope>NUCLEOTIDE SEQUENCE [LARGE SCALE GENOMIC DNA]</scope>
    <source>
        <strain evidence="14 15">B18LD</strain>
    </source>
</reference>
<dbReference type="InterPro" id="IPR001296">
    <property type="entry name" value="Glyco_trans_1"/>
</dbReference>
<dbReference type="NCBIfam" id="NF001899">
    <property type="entry name" value="PRK00654.1-2"/>
    <property type="match status" value="1"/>
</dbReference>
<keyword evidence="8 11" id="KW-0808">Transferase</keyword>
<dbReference type="InterPro" id="IPR011835">
    <property type="entry name" value="GS/SS"/>
</dbReference>
<evidence type="ECO:0000256" key="4">
    <source>
        <dbReference type="ARBA" id="ARBA00010281"/>
    </source>
</evidence>
<evidence type="ECO:0000256" key="11">
    <source>
        <dbReference type="HAMAP-Rule" id="MF_00484"/>
    </source>
</evidence>
<evidence type="ECO:0000313" key="14">
    <source>
        <dbReference type="EMBL" id="EIJ41684.1"/>
    </source>
</evidence>
<dbReference type="NCBIfam" id="TIGR02095">
    <property type="entry name" value="glgA"/>
    <property type="match status" value="1"/>
</dbReference>
<dbReference type="SUPFAM" id="SSF53756">
    <property type="entry name" value="UDP-Glycosyltransferase/glycogen phosphorylase"/>
    <property type="match status" value="1"/>
</dbReference>
<organism evidence="14 15">
    <name type="scientific">Beggiatoa alba B18LD</name>
    <dbReference type="NCBI Taxonomy" id="395493"/>
    <lineage>
        <taxon>Bacteria</taxon>
        <taxon>Pseudomonadati</taxon>
        <taxon>Pseudomonadota</taxon>
        <taxon>Gammaproteobacteria</taxon>
        <taxon>Thiotrichales</taxon>
        <taxon>Thiotrichaceae</taxon>
        <taxon>Beggiatoa</taxon>
    </lineage>
</organism>
<comment type="similarity">
    <text evidence="4 11">Belongs to the glycosyltransferase 1 family. Bacterial/plant glycogen synthase subfamily.</text>
</comment>
<dbReference type="RefSeq" id="WP_002683831.1">
    <property type="nucleotide sequence ID" value="NZ_JH600070.1"/>
</dbReference>
<gene>
    <name evidence="11" type="primary">glgA</name>
    <name evidence="14" type="ORF">BegalDRAFT_0773</name>
</gene>
<dbReference type="PANTHER" id="PTHR45825">
    <property type="entry name" value="GRANULE-BOUND STARCH SYNTHASE 1, CHLOROPLASTIC/AMYLOPLASTIC"/>
    <property type="match status" value="1"/>
</dbReference>
<dbReference type="UniPathway" id="UPA00164"/>
<proteinExistence type="inferred from homology"/>
<evidence type="ECO:0000256" key="7">
    <source>
        <dbReference type="ARBA" id="ARBA00022676"/>
    </source>
</evidence>
<name>I3CDJ1_9GAMM</name>
<dbReference type="InterPro" id="IPR013534">
    <property type="entry name" value="Starch_synth_cat_dom"/>
</dbReference>
<keyword evidence="15" id="KW-1185">Reference proteome</keyword>
<dbReference type="HOGENOM" id="CLU_009583_18_2_6"/>
<dbReference type="Pfam" id="PF00534">
    <property type="entry name" value="Glycos_transf_1"/>
    <property type="match status" value="1"/>
</dbReference>
<dbReference type="PANTHER" id="PTHR45825:SF11">
    <property type="entry name" value="ALPHA AMYLASE DOMAIN-CONTAINING PROTEIN"/>
    <property type="match status" value="1"/>
</dbReference>
<evidence type="ECO:0000256" key="6">
    <source>
        <dbReference type="ARBA" id="ARBA00019935"/>
    </source>
</evidence>
<comment type="catalytic activity">
    <reaction evidence="1 11">
        <text>[(1-&gt;4)-alpha-D-glucosyl](n) + ADP-alpha-D-glucose = [(1-&gt;4)-alpha-D-glucosyl](n+1) + ADP + H(+)</text>
        <dbReference type="Rhea" id="RHEA:18189"/>
        <dbReference type="Rhea" id="RHEA-COMP:9584"/>
        <dbReference type="Rhea" id="RHEA-COMP:9587"/>
        <dbReference type="ChEBI" id="CHEBI:15378"/>
        <dbReference type="ChEBI" id="CHEBI:15444"/>
        <dbReference type="ChEBI" id="CHEBI:57498"/>
        <dbReference type="ChEBI" id="CHEBI:456216"/>
        <dbReference type="EC" id="2.4.1.21"/>
    </reaction>
</comment>
<comment type="pathway">
    <text evidence="3 11">Glycan biosynthesis; glycogen biosynthesis.</text>
</comment>
<evidence type="ECO:0000256" key="10">
    <source>
        <dbReference type="ARBA" id="ARBA00031722"/>
    </source>
</evidence>
<evidence type="ECO:0000256" key="1">
    <source>
        <dbReference type="ARBA" id="ARBA00001478"/>
    </source>
</evidence>
<keyword evidence="9 11" id="KW-0320">Glycogen biosynthesis</keyword>
<dbReference type="GO" id="GO:0005978">
    <property type="term" value="P:glycogen biosynthetic process"/>
    <property type="evidence" value="ECO:0007669"/>
    <property type="project" value="UniProtKB-UniRule"/>
</dbReference>
<evidence type="ECO:0000259" key="13">
    <source>
        <dbReference type="Pfam" id="PF08323"/>
    </source>
</evidence>
<evidence type="ECO:0000256" key="9">
    <source>
        <dbReference type="ARBA" id="ARBA00023056"/>
    </source>
</evidence>
<dbReference type="GO" id="GO:0005829">
    <property type="term" value="C:cytosol"/>
    <property type="evidence" value="ECO:0007669"/>
    <property type="project" value="TreeGrafter"/>
</dbReference>
<sequence length="484" mass="54390">MPSSLKILFVSSEVYPLVKTGGLADVSHALPKALQQLGVDVRVLLPAYPAVLDKLTLTCVYERVNLLHSLPPVRILTGMMPDQSFPVYVLDCPQLYQRMGGLYQDAYGQDWQDNPLRFGALAKLAAFFGQHYFDFKPDIIHCNDWQTGLTPAYLAYSANPVHVRVIQSLHNMAYQGVFDPAVMSFLELPNISFNMHGLEYYGALSFLKAGIYYSHWLTTVSPNYAKEIQTPQFGYGLAGLLYERRQQLRGILNGIDTDDWNASTDTYLPFHYSRQDLTGKQQNKQALCQRLGLMHPEKPLIAMITRLTYQKGLDLVIPAIADILAEGAQLAILGSGDKDLENHLKHLATRYQGTLSVTIGYDETLAHQLEAGADIFLMPSRFEPCGLNQLYSMRYGTIPLVRRTGGLADTVVDTTPANLDKGIATGFIFDAEDHHAILHSIQRALLTFRDKATWRQLQENGMNYDCSWQQSAKQYIQLYKQVLS</sequence>
<evidence type="ECO:0000256" key="8">
    <source>
        <dbReference type="ARBA" id="ARBA00022679"/>
    </source>
</evidence>
<accession>I3CDJ1</accession>
<dbReference type="HAMAP" id="MF_00484">
    <property type="entry name" value="Glycogen_synth"/>
    <property type="match status" value="1"/>
</dbReference>
<evidence type="ECO:0000256" key="2">
    <source>
        <dbReference type="ARBA" id="ARBA00002764"/>
    </source>
</evidence>
<dbReference type="EC" id="2.4.1.21" evidence="5 11"/>
<evidence type="ECO:0000256" key="3">
    <source>
        <dbReference type="ARBA" id="ARBA00004964"/>
    </source>
</evidence>
<protein>
    <recommendedName>
        <fullName evidence="6 11">Glycogen synthase</fullName>
        <ecNumber evidence="5 11">2.4.1.21</ecNumber>
    </recommendedName>
    <alternativeName>
        <fullName evidence="10 11">Starch [bacterial glycogen] synthase</fullName>
    </alternativeName>
</protein>
<evidence type="ECO:0000259" key="12">
    <source>
        <dbReference type="Pfam" id="PF00534"/>
    </source>
</evidence>
<dbReference type="GO" id="GO:0009011">
    <property type="term" value="F:alpha-1,4-glucan glucosyltransferase (ADP-glucose donor) activity"/>
    <property type="evidence" value="ECO:0007669"/>
    <property type="project" value="UniProtKB-UniRule"/>
</dbReference>
<dbReference type="AlphaFoldDB" id="I3CDJ1"/>
<dbReference type="EMBL" id="JH600070">
    <property type="protein sequence ID" value="EIJ41684.1"/>
    <property type="molecule type" value="Genomic_DNA"/>
</dbReference>
<dbReference type="Proteomes" id="UP000005744">
    <property type="component" value="Unassembled WGS sequence"/>
</dbReference>